<evidence type="ECO:0000259" key="12">
    <source>
        <dbReference type="Pfam" id="PF12019"/>
    </source>
</evidence>
<sequence length="203" mass="21585">MNRTAAKTRGFSLIEMMVTLAIMAILAMIAIPSFRNMTRRNQVTTSTNRLLADLSYAKTEAVSRGLFVSLCPSSDGETCQTTTTYDTGWIVYAYSPGNAKANTKFDNTSPATNLLLRYTQAQQGVSITGQDNSTNNDVISFDSQGQQMPSASAKELDFVVCYRDGTSGVGTSTSAAQGSELVLMASGGLTTKPWPVGSACTPS</sequence>
<name>A0ABV2JUW2_9GAMM</name>
<dbReference type="SUPFAM" id="SSF54523">
    <property type="entry name" value="Pili subunits"/>
    <property type="match status" value="1"/>
</dbReference>
<evidence type="ECO:0000256" key="1">
    <source>
        <dbReference type="ARBA" id="ARBA00004377"/>
    </source>
</evidence>
<evidence type="ECO:0000256" key="9">
    <source>
        <dbReference type="ARBA" id="ARBA00025772"/>
    </source>
</evidence>
<evidence type="ECO:0000256" key="11">
    <source>
        <dbReference type="SAM" id="Phobius"/>
    </source>
</evidence>
<evidence type="ECO:0000313" key="14">
    <source>
        <dbReference type="Proteomes" id="UP001549184"/>
    </source>
</evidence>
<evidence type="ECO:0000256" key="4">
    <source>
        <dbReference type="ARBA" id="ARBA00022481"/>
    </source>
</evidence>
<evidence type="ECO:0000256" key="3">
    <source>
        <dbReference type="ARBA" id="ARBA00022475"/>
    </source>
</evidence>
<reference evidence="13 14" key="1">
    <citation type="submission" date="2024-06" db="EMBL/GenBank/DDBJ databases">
        <title>Sorghum-associated microbial communities from plants grown in Nebraska, USA.</title>
        <authorList>
            <person name="Schachtman D."/>
        </authorList>
    </citation>
    <scope>NUCLEOTIDE SEQUENCE [LARGE SCALE GENOMIC DNA]</scope>
    <source>
        <strain evidence="13 14">1073</strain>
    </source>
</reference>
<feature type="transmembrane region" description="Helical" evidence="11">
    <location>
        <begin position="12"/>
        <end position="34"/>
    </location>
</feature>
<evidence type="ECO:0000256" key="2">
    <source>
        <dbReference type="ARBA" id="ARBA00021549"/>
    </source>
</evidence>
<comment type="similarity">
    <text evidence="9">Belongs to the GSP H family.</text>
</comment>
<evidence type="ECO:0000256" key="10">
    <source>
        <dbReference type="ARBA" id="ARBA00030775"/>
    </source>
</evidence>
<protein>
    <recommendedName>
        <fullName evidence="2">Type II secretion system protein H</fullName>
    </recommendedName>
    <alternativeName>
        <fullName evidence="10">General secretion pathway protein H</fullName>
    </alternativeName>
</protein>
<dbReference type="EMBL" id="JBEPMU010000003">
    <property type="protein sequence ID" value="MET3652382.1"/>
    <property type="molecule type" value="Genomic_DNA"/>
</dbReference>
<keyword evidence="3" id="KW-1003">Cell membrane</keyword>
<dbReference type="Gene3D" id="3.55.40.10">
    <property type="entry name" value="minor pseudopilin epsh domain"/>
    <property type="match status" value="1"/>
</dbReference>
<evidence type="ECO:0000313" key="13">
    <source>
        <dbReference type="EMBL" id="MET3652382.1"/>
    </source>
</evidence>
<keyword evidence="5" id="KW-0997">Cell inner membrane</keyword>
<dbReference type="InterPro" id="IPR045584">
    <property type="entry name" value="Pilin-like"/>
</dbReference>
<comment type="caution">
    <text evidence="13">The sequence shown here is derived from an EMBL/GenBank/DDBJ whole genome shotgun (WGS) entry which is preliminary data.</text>
</comment>
<dbReference type="NCBIfam" id="TIGR02532">
    <property type="entry name" value="IV_pilin_GFxxxE"/>
    <property type="match status" value="1"/>
</dbReference>
<accession>A0ABV2JUW2</accession>
<keyword evidence="14" id="KW-1185">Reference proteome</keyword>
<dbReference type="PROSITE" id="PS00409">
    <property type="entry name" value="PROKAR_NTER_METHYL"/>
    <property type="match status" value="1"/>
</dbReference>
<feature type="domain" description="General secretion pathway GspH" evidence="12">
    <location>
        <begin position="47"/>
        <end position="165"/>
    </location>
</feature>
<evidence type="ECO:0000256" key="8">
    <source>
        <dbReference type="ARBA" id="ARBA00023136"/>
    </source>
</evidence>
<organism evidence="13 14">
    <name type="scientific">Dyella japonica</name>
    <dbReference type="NCBI Taxonomy" id="231455"/>
    <lineage>
        <taxon>Bacteria</taxon>
        <taxon>Pseudomonadati</taxon>
        <taxon>Pseudomonadota</taxon>
        <taxon>Gammaproteobacteria</taxon>
        <taxon>Lysobacterales</taxon>
        <taxon>Rhodanobacteraceae</taxon>
        <taxon>Dyella</taxon>
    </lineage>
</organism>
<evidence type="ECO:0000256" key="5">
    <source>
        <dbReference type="ARBA" id="ARBA00022519"/>
    </source>
</evidence>
<dbReference type="Proteomes" id="UP001549184">
    <property type="component" value="Unassembled WGS sequence"/>
</dbReference>
<comment type="subcellular location">
    <subcellularLocation>
        <location evidence="1">Cell inner membrane</location>
        <topology evidence="1">Single-pass membrane protein</topology>
    </subcellularLocation>
</comment>
<keyword evidence="7 11" id="KW-1133">Transmembrane helix</keyword>
<evidence type="ECO:0000256" key="6">
    <source>
        <dbReference type="ARBA" id="ARBA00022692"/>
    </source>
</evidence>
<dbReference type="InterPro" id="IPR022346">
    <property type="entry name" value="T2SS_GspH"/>
</dbReference>
<evidence type="ECO:0000256" key="7">
    <source>
        <dbReference type="ARBA" id="ARBA00022989"/>
    </source>
</evidence>
<dbReference type="Pfam" id="PF12019">
    <property type="entry name" value="GspH"/>
    <property type="match status" value="1"/>
</dbReference>
<dbReference type="Pfam" id="PF07963">
    <property type="entry name" value="N_methyl"/>
    <property type="match status" value="1"/>
</dbReference>
<gene>
    <name evidence="13" type="ORF">ABIC75_002114</name>
</gene>
<keyword evidence="8 11" id="KW-0472">Membrane</keyword>
<proteinExistence type="inferred from homology"/>
<dbReference type="RefSeq" id="WP_354013799.1">
    <property type="nucleotide sequence ID" value="NZ_JBEPMU010000003.1"/>
</dbReference>
<keyword evidence="6 11" id="KW-0812">Transmembrane</keyword>
<dbReference type="InterPro" id="IPR012902">
    <property type="entry name" value="N_methyl_site"/>
</dbReference>
<keyword evidence="4" id="KW-0488">Methylation</keyword>